<dbReference type="GO" id="GO:0005737">
    <property type="term" value="C:cytoplasm"/>
    <property type="evidence" value="ECO:0007669"/>
    <property type="project" value="TreeGrafter"/>
</dbReference>
<comment type="pathway">
    <text evidence="2 6">Cofactor biosynthesis; tetrahydrofolate biosynthesis; 2-amino-4-hydroxy-6-hydroxymethyl-7,8-dihydropteridine diphosphate from 7,8-dihydroneopterin triphosphate: step 3/4.</text>
</comment>
<comment type="similarity">
    <text evidence="3 6">Belongs to the DHNA family.</text>
</comment>
<evidence type="ECO:0000256" key="3">
    <source>
        <dbReference type="ARBA" id="ARBA00005708"/>
    </source>
</evidence>
<evidence type="ECO:0000256" key="2">
    <source>
        <dbReference type="ARBA" id="ARBA00005013"/>
    </source>
</evidence>
<dbReference type="Pfam" id="PF02152">
    <property type="entry name" value="FolB"/>
    <property type="match status" value="1"/>
</dbReference>
<dbReference type="SUPFAM" id="SSF55620">
    <property type="entry name" value="Tetrahydrobiopterin biosynthesis enzymes-like"/>
    <property type="match status" value="1"/>
</dbReference>
<dbReference type="PANTHER" id="PTHR42844:SF1">
    <property type="entry name" value="DIHYDRONEOPTERIN ALDOLASE 1-RELATED"/>
    <property type="match status" value="1"/>
</dbReference>
<comment type="catalytic activity">
    <reaction evidence="1 6">
        <text>7,8-dihydroneopterin = 6-hydroxymethyl-7,8-dihydropterin + glycolaldehyde</text>
        <dbReference type="Rhea" id="RHEA:10540"/>
        <dbReference type="ChEBI" id="CHEBI:17001"/>
        <dbReference type="ChEBI" id="CHEBI:17071"/>
        <dbReference type="ChEBI" id="CHEBI:44841"/>
        <dbReference type="EC" id="4.1.2.25"/>
    </reaction>
</comment>
<dbReference type="GO" id="GO:0046656">
    <property type="term" value="P:folic acid biosynthetic process"/>
    <property type="evidence" value="ECO:0007669"/>
    <property type="project" value="UniProtKB-UniRule"/>
</dbReference>
<dbReference type="PANTHER" id="PTHR42844">
    <property type="entry name" value="DIHYDRONEOPTERIN ALDOLASE 1-RELATED"/>
    <property type="match status" value="1"/>
</dbReference>
<gene>
    <name evidence="8" type="primary">folB</name>
    <name evidence="8" type="ORF">H9819_05480</name>
</gene>
<dbReference type="Proteomes" id="UP000824023">
    <property type="component" value="Unassembled WGS sequence"/>
</dbReference>
<dbReference type="InterPro" id="IPR006156">
    <property type="entry name" value="Dihydroneopterin_aldolase"/>
</dbReference>
<comment type="function">
    <text evidence="6">Catalyzes the conversion of 7,8-dihydroneopterin to 6-hydroxymethyl-7,8-dihydropterin.</text>
</comment>
<accession>A0A9D2A5H3</accession>
<evidence type="ECO:0000313" key="9">
    <source>
        <dbReference type="Proteomes" id="UP000824023"/>
    </source>
</evidence>
<reference evidence="8" key="1">
    <citation type="journal article" date="2021" name="PeerJ">
        <title>Extensive microbial diversity within the chicken gut microbiome revealed by metagenomics and culture.</title>
        <authorList>
            <person name="Gilroy R."/>
            <person name="Ravi A."/>
            <person name="Getino M."/>
            <person name="Pursley I."/>
            <person name="Horton D.L."/>
            <person name="Alikhan N.F."/>
            <person name="Baker D."/>
            <person name="Gharbi K."/>
            <person name="Hall N."/>
            <person name="Watson M."/>
            <person name="Adriaenssens E.M."/>
            <person name="Foster-Nyarko E."/>
            <person name="Jarju S."/>
            <person name="Secka A."/>
            <person name="Antonio M."/>
            <person name="Oren A."/>
            <person name="Chaudhuri R.R."/>
            <person name="La Ragione R."/>
            <person name="Hildebrand F."/>
            <person name="Pallen M.J."/>
        </authorList>
    </citation>
    <scope>NUCLEOTIDE SEQUENCE</scope>
    <source>
        <strain evidence="8">ChiHjej12B11-24981</strain>
    </source>
</reference>
<dbReference type="EMBL" id="DXCK01000077">
    <property type="protein sequence ID" value="HIZ01694.1"/>
    <property type="molecule type" value="Genomic_DNA"/>
</dbReference>
<dbReference type="GO" id="GO:0004150">
    <property type="term" value="F:dihydroneopterin aldolase activity"/>
    <property type="evidence" value="ECO:0007669"/>
    <property type="project" value="UniProtKB-UniRule"/>
</dbReference>
<dbReference type="Gene3D" id="3.30.1130.10">
    <property type="match status" value="1"/>
</dbReference>
<dbReference type="GO" id="GO:0046654">
    <property type="term" value="P:tetrahydrofolate biosynthetic process"/>
    <property type="evidence" value="ECO:0007669"/>
    <property type="project" value="UniProtKB-UniRule"/>
</dbReference>
<dbReference type="NCBIfam" id="TIGR00525">
    <property type="entry name" value="folB"/>
    <property type="match status" value="1"/>
</dbReference>
<protein>
    <recommendedName>
        <fullName evidence="6">7,8-dihydroneopterin aldolase</fullName>
        <ecNumber evidence="6">4.1.2.25</ecNumber>
    </recommendedName>
</protein>
<evidence type="ECO:0000313" key="8">
    <source>
        <dbReference type="EMBL" id="HIZ01694.1"/>
    </source>
</evidence>
<keyword evidence="4 6" id="KW-0289">Folate biosynthesis</keyword>
<reference evidence="8" key="2">
    <citation type="submission" date="2021-04" db="EMBL/GenBank/DDBJ databases">
        <authorList>
            <person name="Gilroy R."/>
        </authorList>
    </citation>
    <scope>NUCLEOTIDE SEQUENCE</scope>
    <source>
        <strain evidence="8">ChiHjej12B11-24981</strain>
    </source>
</reference>
<comment type="caution">
    <text evidence="8">The sequence shown here is derived from an EMBL/GenBank/DDBJ whole genome shotgun (WGS) entry which is preliminary data.</text>
</comment>
<dbReference type="SMART" id="SM00905">
    <property type="entry name" value="FolB"/>
    <property type="match status" value="1"/>
</dbReference>
<evidence type="ECO:0000256" key="6">
    <source>
        <dbReference type="RuleBase" id="RU362079"/>
    </source>
</evidence>
<organism evidence="8 9">
    <name type="scientific">Candidatus Bacteroides merdipullorum</name>
    <dbReference type="NCBI Taxonomy" id="2838474"/>
    <lineage>
        <taxon>Bacteria</taxon>
        <taxon>Pseudomonadati</taxon>
        <taxon>Bacteroidota</taxon>
        <taxon>Bacteroidia</taxon>
        <taxon>Bacteroidales</taxon>
        <taxon>Bacteroidaceae</taxon>
        <taxon>Bacteroides</taxon>
    </lineage>
</organism>
<dbReference type="InterPro" id="IPR043133">
    <property type="entry name" value="GTP-CH-I_C/QueF"/>
</dbReference>
<dbReference type="EC" id="4.1.2.25" evidence="6"/>
<evidence type="ECO:0000256" key="5">
    <source>
        <dbReference type="ARBA" id="ARBA00023239"/>
    </source>
</evidence>
<evidence type="ECO:0000256" key="4">
    <source>
        <dbReference type="ARBA" id="ARBA00022909"/>
    </source>
</evidence>
<sequence>MRITHSYILLKGLRFYAYHGVGAQEAIVGNEFTIDLRLKVDLATAAENDHLENTVSYADVFQTIKDEMKYPSKLLEHVAGRICNRLFQDFPLVDEIELKLLKRNPPMGADIREAGVEMKCQRHPF</sequence>
<keyword evidence="5 6" id="KW-0456">Lyase</keyword>
<evidence type="ECO:0000256" key="1">
    <source>
        <dbReference type="ARBA" id="ARBA00001353"/>
    </source>
</evidence>
<dbReference type="NCBIfam" id="TIGR00526">
    <property type="entry name" value="folB_dom"/>
    <property type="match status" value="1"/>
</dbReference>
<feature type="domain" description="Dihydroneopterin aldolase/epimerase" evidence="7">
    <location>
        <begin position="8"/>
        <end position="120"/>
    </location>
</feature>
<name>A0A9D2A5H3_9BACE</name>
<proteinExistence type="inferred from homology"/>
<evidence type="ECO:0000259" key="7">
    <source>
        <dbReference type="SMART" id="SM00905"/>
    </source>
</evidence>
<dbReference type="AlphaFoldDB" id="A0A9D2A5H3"/>
<dbReference type="InterPro" id="IPR006157">
    <property type="entry name" value="FolB_dom"/>
</dbReference>